<comment type="caution">
    <text evidence="1">The sequence shown here is derived from an EMBL/GenBank/DDBJ whole genome shotgun (WGS) entry which is preliminary data.</text>
</comment>
<name>A0A2A7V0U9_COMTR</name>
<dbReference type="EMBL" id="PDEA01000001">
    <property type="protein sequence ID" value="PEH91056.1"/>
    <property type="molecule type" value="Genomic_DNA"/>
</dbReference>
<reference evidence="2" key="1">
    <citation type="submission" date="2017-09" db="EMBL/GenBank/DDBJ databases">
        <title>FDA dAtabase for Regulatory Grade micrObial Sequences (FDA-ARGOS): Supporting development and validation of Infectious Disease Dx tests.</title>
        <authorList>
            <person name="Minogue T."/>
            <person name="Wolcott M."/>
            <person name="Wasieloski L."/>
            <person name="Aguilar W."/>
            <person name="Moore D."/>
            <person name="Tallon L."/>
            <person name="Sadzewicz L."/>
            <person name="Ott S."/>
            <person name="Zhao X."/>
            <person name="Nagaraj S."/>
            <person name="Vavikolanu K."/>
            <person name="Aluvathingal J."/>
            <person name="Nadendla S."/>
            <person name="Sichtig H."/>
        </authorList>
    </citation>
    <scope>NUCLEOTIDE SEQUENCE [LARGE SCALE GENOMIC DNA]</scope>
    <source>
        <strain evidence="2">FDAARGOS_394</strain>
    </source>
</reference>
<keyword evidence="2" id="KW-1185">Reference proteome</keyword>
<evidence type="ECO:0000313" key="1">
    <source>
        <dbReference type="EMBL" id="PEH91056.1"/>
    </source>
</evidence>
<dbReference type="STRING" id="1219032.GCA_001515545_01155"/>
<evidence type="ECO:0000313" key="2">
    <source>
        <dbReference type="Proteomes" id="UP000220246"/>
    </source>
</evidence>
<dbReference type="AlphaFoldDB" id="A0A2A7V0U9"/>
<gene>
    <name evidence="1" type="ORF">CRM82_12685</name>
</gene>
<dbReference type="Proteomes" id="UP000220246">
    <property type="component" value="Unassembled WGS sequence"/>
</dbReference>
<sequence length="78" mass="8434">MNHSFSLSQVVGKYLLSPGSVPMPDGHYTASLSIRSGHGTATHDRVFRFVPQFRSAQAAVAYAMEQGMCLLRQPGLPA</sequence>
<dbReference type="OrthoDB" id="8689649at2"/>
<protein>
    <submittedName>
        <fullName evidence="1">Uncharacterized protein</fullName>
    </submittedName>
</protein>
<proteinExistence type="predicted"/>
<accession>A0A2A7V0U9</accession>
<organism evidence="1 2">
    <name type="scientific">Comamonas terrigena</name>
    <dbReference type="NCBI Taxonomy" id="32013"/>
    <lineage>
        <taxon>Bacteria</taxon>
        <taxon>Pseudomonadati</taxon>
        <taxon>Pseudomonadota</taxon>
        <taxon>Betaproteobacteria</taxon>
        <taxon>Burkholderiales</taxon>
        <taxon>Comamonadaceae</taxon>
        <taxon>Comamonas</taxon>
    </lineage>
</organism>